<evidence type="ECO:0000256" key="1">
    <source>
        <dbReference type="SAM" id="Phobius"/>
    </source>
</evidence>
<organism evidence="2">
    <name type="scientific">uncultured bacterium contig00002</name>
    <dbReference type="NCBI Taxonomy" id="1181494"/>
    <lineage>
        <taxon>Bacteria</taxon>
        <taxon>environmental samples</taxon>
    </lineage>
</organism>
<sequence>MSRRKIPGIINVTTKETKKSIRSLNRFDVFLIILVLLLIVTPIVLNLSFRQKTEAETVKPVNLYLSPRFEELLGAEMTEKLILDFLELYPDLQIQVFNQEEIEDDREPDILIIDEGEYRALAKTGALVELSHYTNYDSGESQLAIPLASFMNLFFYNMDILSAAGFDRPPKTRDEFLAYARAVKNNAGLDGIAGAALSLSPADGQALSRDIFSWIWAAGGNFRTGDERPVINTRTIVNDVSFLGGLYRDGLTASGVFTTTGDWRLEEFAAGKIAMMIASSRAIPYLREKMGDNAFGITTIPVPDTAGSYNIDISGIYAALGANSPYPDEAWLFLVFLAEQSHLLREYFKAVPGLVSDIISDGYIKSDPFYSKAWDIFESSVIVKGFSGTPDEDEYENIFYEEIRAFFESNRTAQETVTAIQRRWDEIYVGRE</sequence>
<name>A0A806KK26_9BACT</name>
<feature type="transmembrane region" description="Helical" evidence="1">
    <location>
        <begin position="29"/>
        <end position="49"/>
    </location>
</feature>
<dbReference type="Gene3D" id="3.40.190.10">
    <property type="entry name" value="Periplasmic binding protein-like II"/>
    <property type="match status" value="1"/>
</dbReference>
<dbReference type="PANTHER" id="PTHR43649">
    <property type="entry name" value="ARABINOSE-BINDING PROTEIN-RELATED"/>
    <property type="match status" value="1"/>
</dbReference>
<evidence type="ECO:0000313" key="2">
    <source>
        <dbReference type="EMBL" id="AGS51890.1"/>
    </source>
</evidence>
<protein>
    <submittedName>
        <fullName evidence="2">ABC transport system, sugar-binding protein</fullName>
    </submittedName>
</protein>
<keyword evidence="1" id="KW-0472">Membrane</keyword>
<dbReference type="EMBL" id="JQ844177">
    <property type="protein sequence ID" value="AGS51890.1"/>
    <property type="molecule type" value="Genomic_DNA"/>
</dbReference>
<dbReference type="PANTHER" id="PTHR43649:SF12">
    <property type="entry name" value="DIACETYLCHITOBIOSE BINDING PROTEIN DASA"/>
    <property type="match status" value="1"/>
</dbReference>
<keyword evidence="1" id="KW-0812">Transmembrane</keyword>
<dbReference type="InterPro" id="IPR006059">
    <property type="entry name" value="SBP"/>
</dbReference>
<proteinExistence type="predicted"/>
<dbReference type="Pfam" id="PF01547">
    <property type="entry name" value="SBP_bac_1"/>
    <property type="match status" value="1"/>
</dbReference>
<keyword evidence="1" id="KW-1133">Transmembrane helix</keyword>
<accession>A0A806KK26</accession>
<dbReference type="SUPFAM" id="SSF53850">
    <property type="entry name" value="Periplasmic binding protein-like II"/>
    <property type="match status" value="1"/>
</dbReference>
<reference evidence="2" key="1">
    <citation type="submission" date="2012-03" db="EMBL/GenBank/DDBJ databases">
        <title>Functional metagenomics reveals considerable lignocellulase gene clusters in the gut microbiome of a wood-feeding higher termite.</title>
        <authorList>
            <person name="Liu N."/>
        </authorList>
    </citation>
    <scope>NUCLEOTIDE SEQUENCE</scope>
</reference>
<dbReference type="InterPro" id="IPR050490">
    <property type="entry name" value="Bact_solute-bd_prot1"/>
</dbReference>
<dbReference type="AlphaFoldDB" id="A0A806KK26"/>